<dbReference type="InterPro" id="IPR053195">
    <property type="entry name" value="Bax-like"/>
</dbReference>
<organism evidence="2 3">
    <name type="scientific">Kistimonas scapharcae</name>
    <dbReference type="NCBI Taxonomy" id="1036133"/>
    <lineage>
        <taxon>Bacteria</taxon>
        <taxon>Pseudomonadati</taxon>
        <taxon>Pseudomonadota</taxon>
        <taxon>Gammaproteobacteria</taxon>
        <taxon>Oceanospirillales</taxon>
        <taxon>Endozoicomonadaceae</taxon>
        <taxon>Kistimonas</taxon>
    </lineage>
</organism>
<dbReference type="RefSeq" id="WP_345194970.1">
    <property type="nucleotide sequence ID" value="NZ_BAABFL010000124.1"/>
</dbReference>
<name>A0ABP8UZ38_9GAMM</name>
<protein>
    <submittedName>
        <fullName evidence="2">Glucosaminidase domain-containing protein</fullName>
    </submittedName>
</protein>
<gene>
    <name evidence="2" type="ORF">GCM10023116_14720</name>
</gene>
<dbReference type="PANTHER" id="PTHR40572:SF1">
    <property type="entry name" value="PROTEIN BAX"/>
    <property type="match status" value="1"/>
</dbReference>
<feature type="domain" description="Mannosyl-glycoprotein endo-beta-N-acetylglucosamidase-like" evidence="1">
    <location>
        <begin position="127"/>
        <end position="219"/>
    </location>
</feature>
<reference evidence="3" key="1">
    <citation type="journal article" date="2019" name="Int. J. Syst. Evol. Microbiol.">
        <title>The Global Catalogue of Microorganisms (GCM) 10K type strain sequencing project: providing services to taxonomists for standard genome sequencing and annotation.</title>
        <authorList>
            <consortium name="The Broad Institute Genomics Platform"/>
            <consortium name="The Broad Institute Genome Sequencing Center for Infectious Disease"/>
            <person name="Wu L."/>
            <person name="Ma J."/>
        </authorList>
    </citation>
    <scope>NUCLEOTIDE SEQUENCE [LARGE SCALE GENOMIC DNA]</scope>
    <source>
        <strain evidence="3">JCM 17805</strain>
    </source>
</reference>
<dbReference type="Pfam" id="PF01832">
    <property type="entry name" value="Glucosaminidase"/>
    <property type="match status" value="1"/>
</dbReference>
<evidence type="ECO:0000313" key="2">
    <source>
        <dbReference type="EMBL" id="GAA4649198.1"/>
    </source>
</evidence>
<dbReference type="Gene3D" id="1.10.530.10">
    <property type="match status" value="1"/>
</dbReference>
<dbReference type="EMBL" id="BAABFL010000124">
    <property type="protein sequence ID" value="GAA4649198.1"/>
    <property type="molecule type" value="Genomic_DNA"/>
</dbReference>
<comment type="caution">
    <text evidence="2">The sequence shown here is derived from an EMBL/GenBank/DDBJ whole genome shotgun (WGS) entry which is preliminary data.</text>
</comment>
<evidence type="ECO:0000259" key="1">
    <source>
        <dbReference type="Pfam" id="PF01832"/>
    </source>
</evidence>
<evidence type="ECO:0000313" key="3">
    <source>
        <dbReference type="Proteomes" id="UP001500604"/>
    </source>
</evidence>
<proteinExistence type="predicted"/>
<accession>A0ABP8UZ38</accession>
<dbReference type="Proteomes" id="UP001500604">
    <property type="component" value="Unassembled WGS sequence"/>
</dbReference>
<dbReference type="InterPro" id="IPR002901">
    <property type="entry name" value="MGlyc_endo_b_GlcNAc-like_dom"/>
</dbReference>
<dbReference type="PANTHER" id="PTHR40572">
    <property type="entry name" value="PROTEIN BAX"/>
    <property type="match status" value="1"/>
</dbReference>
<sequence>MSAKQGLGKMVAVLLLLLVLTALLVNSVLDQKAESTVTEPVVTSSPVFGSEMPDFGSIQDVKAKKAAFFGYMKPIVDAENQKIATDRTRIEQLSSQPALSETDKAWLTSVVKKYRLSLVDELTPQWYAALLERVDTLPVSLALAQAANESAWGTSRFAREGNNLFGQWCFSKGCGLVPTQRSEGADHEVRKFDSVAGSVAAYLLNINTHAQYADLRALRAEARREDQPVTGIYLSPGLVRYSQRGEAYVHELMAMITGNGLEKYDVALAAPASPGAG</sequence>
<keyword evidence="3" id="KW-1185">Reference proteome</keyword>